<dbReference type="Proteomes" id="UP000184432">
    <property type="component" value="Unassembled WGS sequence"/>
</dbReference>
<evidence type="ECO:0000313" key="4">
    <source>
        <dbReference type="Proteomes" id="UP000184432"/>
    </source>
</evidence>
<keyword evidence="1" id="KW-0175">Coiled coil</keyword>
<name>A0A1M6BGV0_9FLAO</name>
<evidence type="ECO:0008006" key="5">
    <source>
        <dbReference type="Google" id="ProtNLM"/>
    </source>
</evidence>
<accession>A0A1M6BGV0</accession>
<dbReference type="EMBL" id="FQYP01000001">
    <property type="protein sequence ID" value="SHI47935.1"/>
    <property type="molecule type" value="Genomic_DNA"/>
</dbReference>
<feature type="signal peptide" evidence="2">
    <location>
        <begin position="1"/>
        <end position="20"/>
    </location>
</feature>
<dbReference type="RefSeq" id="WP_073314137.1">
    <property type="nucleotide sequence ID" value="NZ_FQYP01000001.1"/>
</dbReference>
<sequence length="425" mass="46919">MKKTLTLAFFGALLSFGMQAQEYVQTTTNRAYENKSFRTSGKFSIGPSDTQVVGGSPLNIQTNWGNWMALVDGYKKDVYAFHNPNNGGRMELFIHDGVTNANNFGVFTIRRDGNIGIGTGAPAEKLHVNGAIRGNISGGALRIKSAHGYIEVGPRNTSWAHIYTDRPKIIFNKDVYTTSNAFSSYDNDLIFKTKGTERLRIDDTNGNIGIGTNAPKSKLHVNGDMFMNAGEGFRIYGDSNYFGQYLDGIIFEMQDTNATNGNTDGGFVFKGHTPKDGISKDWMVIKTGGLVGIGTNTPDAKLAVNGNIHTKEVKVDLVGWADYVFNADYQLPTLQQVEDHIKTKGHLINIPSEAEVVKNGIHLGEMNAKLLEKIEELTLYTISQQKEIDRLKMVEDQNQKLAQRLAKIEALLENTNNNDAHGQEK</sequence>
<dbReference type="STRING" id="570521.SAMN04488508_101822"/>
<reference evidence="4" key="1">
    <citation type="submission" date="2016-11" db="EMBL/GenBank/DDBJ databases">
        <authorList>
            <person name="Varghese N."/>
            <person name="Submissions S."/>
        </authorList>
    </citation>
    <scope>NUCLEOTIDE SEQUENCE [LARGE SCALE GENOMIC DNA]</scope>
    <source>
        <strain evidence="4">DSM 22623</strain>
    </source>
</reference>
<keyword evidence="2" id="KW-0732">Signal</keyword>
<dbReference type="OrthoDB" id="9808753at2"/>
<protein>
    <recommendedName>
        <fullName evidence="5">Shufflon protein, N-terminal constant region</fullName>
    </recommendedName>
</protein>
<dbReference type="AlphaFoldDB" id="A0A1M6BGV0"/>
<keyword evidence="4" id="KW-1185">Reference proteome</keyword>
<gene>
    <name evidence="3" type="ORF">SAMN04488508_101822</name>
</gene>
<evidence type="ECO:0000256" key="1">
    <source>
        <dbReference type="SAM" id="Coils"/>
    </source>
</evidence>
<feature type="chain" id="PRO_5012748241" description="Shufflon protein, N-terminal constant region" evidence="2">
    <location>
        <begin position="21"/>
        <end position="425"/>
    </location>
</feature>
<feature type="coiled-coil region" evidence="1">
    <location>
        <begin position="391"/>
        <end position="418"/>
    </location>
</feature>
<evidence type="ECO:0000256" key="2">
    <source>
        <dbReference type="SAM" id="SignalP"/>
    </source>
</evidence>
<evidence type="ECO:0000313" key="3">
    <source>
        <dbReference type="EMBL" id="SHI47935.1"/>
    </source>
</evidence>
<organism evidence="3 4">
    <name type="scientific">Aquimarina spongiae</name>
    <dbReference type="NCBI Taxonomy" id="570521"/>
    <lineage>
        <taxon>Bacteria</taxon>
        <taxon>Pseudomonadati</taxon>
        <taxon>Bacteroidota</taxon>
        <taxon>Flavobacteriia</taxon>
        <taxon>Flavobacteriales</taxon>
        <taxon>Flavobacteriaceae</taxon>
        <taxon>Aquimarina</taxon>
    </lineage>
</organism>
<proteinExistence type="predicted"/>